<dbReference type="PANTHER" id="PTHR34138:SF1">
    <property type="entry name" value="CELL SHAPE-DETERMINING PROTEIN MREC"/>
    <property type="match status" value="1"/>
</dbReference>
<protein>
    <recommendedName>
        <fullName evidence="2">Cell shape-determining protein MreC</fullName>
    </recommendedName>
    <alternativeName>
        <fullName evidence="4">Cell shape protein MreC</fullName>
    </alternativeName>
</protein>
<dbReference type="Gene3D" id="2.40.10.350">
    <property type="entry name" value="Rod shape-determining protein MreC, domain 2"/>
    <property type="match status" value="1"/>
</dbReference>
<dbReference type="GO" id="GO:0008360">
    <property type="term" value="P:regulation of cell shape"/>
    <property type="evidence" value="ECO:0007669"/>
    <property type="project" value="UniProtKB-KW"/>
</dbReference>
<evidence type="ECO:0000256" key="4">
    <source>
        <dbReference type="ARBA" id="ARBA00032089"/>
    </source>
</evidence>
<keyword evidence="8" id="KW-1185">Reference proteome</keyword>
<proteinExistence type="inferred from homology"/>
<dbReference type="InterPro" id="IPR042177">
    <property type="entry name" value="Cell/Rod_1"/>
</dbReference>
<dbReference type="GO" id="GO:0005886">
    <property type="term" value="C:plasma membrane"/>
    <property type="evidence" value="ECO:0007669"/>
    <property type="project" value="TreeGrafter"/>
</dbReference>
<sequence length="207" mass="21726">MNTYQENKELKVGLAEVDSLKAENASLREELAALQSDLGTVSSNQSTTFLSANVLVRNPASWVNSLTINVGSSSGILEGQLVMANGGLIGMVEKVYDDSAAVSLLTNSDGLKKIAIRIENGDTDVYGILSGYDTDSNRLIVSQLNSSADLTAGNAVVTSDLAGTSPANIQIGKVSEVVTSSGNLNRQVYIEPTADFSTIYSVLVVMS</sequence>
<dbReference type="EMBL" id="CP118733">
    <property type="protein sequence ID" value="WNY47169.1"/>
    <property type="molecule type" value="Genomic_DNA"/>
</dbReference>
<evidence type="ECO:0000256" key="3">
    <source>
        <dbReference type="ARBA" id="ARBA00022960"/>
    </source>
</evidence>
<dbReference type="InterPro" id="IPR007221">
    <property type="entry name" value="MreC"/>
</dbReference>
<organism evidence="7 8">
    <name type="scientific">Streptococcus suivaginalis</name>
    <dbReference type="NCBI Taxonomy" id="3028082"/>
    <lineage>
        <taxon>Bacteria</taxon>
        <taxon>Bacillati</taxon>
        <taxon>Bacillota</taxon>
        <taxon>Bacilli</taxon>
        <taxon>Lactobacillales</taxon>
        <taxon>Streptococcaceae</taxon>
        <taxon>Streptococcus</taxon>
    </lineage>
</organism>
<dbReference type="KEGG" id="ssuv:PXH68_00185"/>
<feature type="domain" description="Rod shape-determining protein MreC beta-barrel core" evidence="6">
    <location>
        <begin position="54"/>
        <end position="205"/>
    </location>
</feature>
<dbReference type="Gene3D" id="2.40.10.340">
    <property type="entry name" value="Rod shape-determining protein MreC, domain 1"/>
    <property type="match status" value="1"/>
</dbReference>
<dbReference type="RefSeq" id="WP_239513557.1">
    <property type="nucleotide sequence ID" value="NZ_CP118733.1"/>
</dbReference>
<comment type="similarity">
    <text evidence="1">Belongs to the MreC family.</text>
</comment>
<name>A0AA96VEH9_9STRE</name>
<evidence type="ECO:0000313" key="8">
    <source>
        <dbReference type="Proteomes" id="UP001304088"/>
    </source>
</evidence>
<dbReference type="InterPro" id="IPR042175">
    <property type="entry name" value="Cell/Rod_MreC_2"/>
</dbReference>
<accession>A0AA96VEH9</accession>
<gene>
    <name evidence="7" type="primary">mreC</name>
    <name evidence="7" type="ORF">PXH68_00185</name>
</gene>
<dbReference type="InterPro" id="IPR055342">
    <property type="entry name" value="MreC_beta-barrel_core"/>
</dbReference>
<dbReference type="Pfam" id="PF04085">
    <property type="entry name" value="MreC"/>
    <property type="match status" value="1"/>
</dbReference>
<dbReference type="NCBIfam" id="TIGR00219">
    <property type="entry name" value="mreC"/>
    <property type="match status" value="1"/>
</dbReference>
<evidence type="ECO:0000256" key="5">
    <source>
        <dbReference type="SAM" id="Coils"/>
    </source>
</evidence>
<dbReference type="Proteomes" id="UP001304088">
    <property type="component" value="Chromosome"/>
</dbReference>
<evidence type="ECO:0000313" key="7">
    <source>
        <dbReference type="EMBL" id="WNY47169.1"/>
    </source>
</evidence>
<keyword evidence="3" id="KW-0133">Cell shape</keyword>
<feature type="coiled-coil region" evidence="5">
    <location>
        <begin position="10"/>
        <end position="37"/>
    </location>
</feature>
<evidence type="ECO:0000256" key="1">
    <source>
        <dbReference type="ARBA" id="ARBA00009369"/>
    </source>
</evidence>
<evidence type="ECO:0000259" key="6">
    <source>
        <dbReference type="Pfam" id="PF04085"/>
    </source>
</evidence>
<dbReference type="PANTHER" id="PTHR34138">
    <property type="entry name" value="CELL SHAPE-DETERMINING PROTEIN MREC"/>
    <property type="match status" value="1"/>
</dbReference>
<keyword evidence="5" id="KW-0175">Coiled coil</keyword>
<evidence type="ECO:0000256" key="2">
    <source>
        <dbReference type="ARBA" id="ARBA00013855"/>
    </source>
</evidence>
<reference evidence="7 8" key="1">
    <citation type="submission" date="2023-02" db="EMBL/GenBank/DDBJ databases">
        <title>Streptococcus sp. Genome Sequencing and Assembly.</title>
        <authorList>
            <person name="Shore S.M."/>
            <person name="Nicholson T.L."/>
        </authorList>
    </citation>
    <scope>NUCLEOTIDE SEQUENCE [LARGE SCALE GENOMIC DNA]</scope>
    <source>
        <strain evidence="7 8">29896</strain>
    </source>
</reference>
<dbReference type="AlphaFoldDB" id="A0AA96VEH9"/>